<keyword evidence="1" id="KW-1133">Transmembrane helix</keyword>
<feature type="transmembrane region" description="Helical" evidence="1">
    <location>
        <begin position="178"/>
        <end position="196"/>
    </location>
</feature>
<name>A0AA47G7Y0_9LACT</name>
<feature type="transmembrane region" description="Helical" evidence="1">
    <location>
        <begin position="152"/>
        <end position="172"/>
    </location>
</feature>
<dbReference type="Pfam" id="PF01757">
    <property type="entry name" value="Acyl_transf_3"/>
    <property type="match status" value="1"/>
</dbReference>
<evidence type="ECO:0000313" key="4">
    <source>
        <dbReference type="Proteomes" id="UP001164714"/>
    </source>
</evidence>
<protein>
    <submittedName>
        <fullName evidence="3">Acyltransferase</fullName>
    </submittedName>
</protein>
<dbReference type="GO" id="GO:0016747">
    <property type="term" value="F:acyltransferase activity, transferring groups other than amino-acyl groups"/>
    <property type="evidence" value="ECO:0007669"/>
    <property type="project" value="InterPro"/>
</dbReference>
<keyword evidence="3" id="KW-0012">Acyltransferase</keyword>
<dbReference type="RefSeq" id="WP_269104586.1">
    <property type="nucleotide sequence ID" value="NZ_CP114063.1"/>
</dbReference>
<gene>
    <name evidence="3" type="ORF">OZ415_06835</name>
</gene>
<dbReference type="EMBL" id="CP114063">
    <property type="protein sequence ID" value="WAT23973.1"/>
    <property type="molecule type" value="Genomic_DNA"/>
</dbReference>
<organism evidence="3 4">
    <name type="scientific">Aerococcus urinaeequi</name>
    <dbReference type="NCBI Taxonomy" id="51665"/>
    <lineage>
        <taxon>Bacteria</taxon>
        <taxon>Bacillati</taxon>
        <taxon>Bacillota</taxon>
        <taxon>Bacilli</taxon>
        <taxon>Lactobacillales</taxon>
        <taxon>Aerococcaceae</taxon>
        <taxon>Aerococcus</taxon>
    </lineage>
</organism>
<feature type="transmembrane region" description="Helical" evidence="1">
    <location>
        <begin position="12"/>
        <end position="27"/>
    </location>
</feature>
<keyword evidence="1" id="KW-0472">Membrane</keyword>
<keyword evidence="3" id="KW-0808">Transferase</keyword>
<feature type="transmembrane region" description="Helical" evidence="1">
    <location>
        <begin position="208"/>
        <end position="229"/>
    </location>
</feature>
<sequence length="354" mass="41273">MGKTIRKSNFELLRIVSMLMIVALHYFNGEMGGALKQQTFGETNYFITLMLVSFSIVGVNIFVLITGYFMANTKSIILAKPLGLLIQMTFYAVIFYLIGLWLGYYEFNVIHSAISIFPFLKGYRWFIETYIILYTLSPFINRGLDTLSHKDIKILLSILLIFFSIWPSVWPYSPTEDSGYGIINFVLMYTIGYYIKKHYVSNQNKWKYFGWYVITSLAATVGAVFLEYVGIFSKYFMWGYNNILMVSGATLLFLFFSKIDLQSKVINKISKYTLGVFFIHSDPSINTLLYRDVLHTQDYWHSKLYILHFILSIIIVYIISTIIDFIREKIFVVITDVTKPQKSKYLSFLYKDLP</sequence>
<evidence type="ECO:0000313" key="3">
    <source>
        <dbReference type="EMBL" id="WAT23973.1"/>
    </source>
</evidence>
<feature type="transmembrane region" description="Helical" evidence="1">
    <location>
        <begin position="305"/>
        <end position="326"/>
    </location>
</feature>
<reference evidence="3" key="1">
    <citation type="submission" date="2022-12" db="EMBL/GenBank/DDBJ databases">
        <title>Whole genome sequence analysis of a duck derived balloon bacteium Aerococcus urinaeequi henan2020.</title>
        <authorList>
            <person name="Zhang H."/>
            <person name="Qiao H.X."/>
            <person name="Bian C.Z."/>
            <person name="Shu J.C."/>
        </authorList>
    </citation>
    <scope>NUCLEOTIDE SEQUENCE</scope>
    <source>
        <strain evidence="3">2020-HN-1</strain>
    </source>
</reference>
<accession>A0AA47G7Y0</accession>
<evidence type="ECO:0000256" key="1">
    <source>
        <dbReference type="SAM" id="Phobius"/>
    </source>
</evidence>
<feature type="domain" description="Acyltransferase 3" evidence="2">
    <location>
        <begin position="9"/>
        <end position="323"/>
    </location>
</feature>
<feature type="transmembrane region" description="Helical" evidence="1">
    <location>
        <begin position="82"/>
        <end position="102"/>
    </location>
</feature>
<evidence type="ECO:0000259" key="2">
    <source>
        <dbReference type="Pfam" id="PF01757"/>
    </source>
</evidence>
<feature type="transmembrane region" description="Helical" evidence="1">
    <location>
        <begin position="235"/>
        <end position="257"/>
    </location>
</feature>
<dbReference type="InterPro" id="IPR002656">
    <property type="entry name" value="Acyl_transf_3_dom"/>
</dbReference>
<feature type="transmembrane region" description="Helical" evidence="1">
    <location>
        <begin position="122"/>
        <end position="140"/>
    </location>
</feature>
<feature type="transmembrane region" description="Helical" evidence="1">
    <location>
        <begin position="47"/>
        <end position="70"/>
    </location>
</feature>
<keyword evidence="1" id="KW-0812">Transmembrane</keyword>
<dbReference type="AlphaFoldDB" id="A0AA47G7Y0"/>
<proteinExistence type="predicted"/>
<dbReference type="Proteomes" id="UP001164714">
    <property type="component" value="Chromosome"/>
</dbReference>